<gene>
    <name evidence="2" type="ORF">B0T21DRAFT_428089</name>
</gene>
<proteinExistence type="predicted"/>
<dbReference type="SUPFAM" id="SSF81383">
    <property type="entry name" value="F-box domain"/>
    <property type="match status" value="1"/>
</dbReference>
<dbReference type="AlphaFoldDB" id="A0AA40DM70"/>
<dbReference type="PROSITE" id="PS50181">
    <property type="entry name" value="FBOX"/>
    <property type="match status" value="1"/>
</dbReference>
<evidence type="ECO:0000259" key="1">
    <source>
        <dbReference type="PROSITE" id="PS50181"/>
    </source>
</evidence>
<dbReference type="EMBL" id="JAUKTV010000018">
    <property type="protein sequence ID" value="KAK0708844.1"/>
    <property type="molecule type" value="Genomic_DNA"/>
</dbReference>
<organism evidence="2 3">
    <name type="scientific">Apiosordaria backusii</name>
    <dbReference type="NCBI Taxonomy" id="314023"/>
    <lineage>
        <taxon>Eukaryota</taxon>
        <taxon>Fungi</taxon>
        <taxon>Dikarya</taxon>
        <taxon>Ascomycota</taxon>
        <taxon>Pezizomycotina</taxon>
        <taxon>Sordariomycetes</taxon>
        <taxon>Sordariomycetidae</taxon>
        <taxon>Sordariales</taxon>
        <taxon>Lasiosphaeriaceae</taxon>
        <taxon>Apiosordaria</taxon>
    </lineage>
</organism>
<accession>A0AA40DM70</accession>
<reference evidence="2" key="1">
    <citation type="submission" date="2023-06" db="EMBL/GenBank/DDBJ databases">
        <title>Genome-scale phylogeny and comparative genomics of the fungal order Sordariales.</title>
        <authorList>
            <consortium name="Lawrence Berkeley National Laboratory"/>
            <person name="Hensen N."/>
            <person name="Bonometti L."/>
            <person name="Westerberg I."/>
            <person name="Brannstrom I.O."/>
            <person name="Guillou S."/>
            <person name="Cros-Aarteil S."/>
            <person name="Calhoun S."/>
            <person name="Haridas S."/>
            <person name="Kuo A."/>
            <person name="Mondo S."/>
            <person name="Pangilinan J."/>
            <person name="Riley R."/>
            <person name="Labutti K."/>
            <person name="Andreopoulos B."/>
            <person name="Lipzen A."/>
            <person name="Chen C."/>
            <person name="Yanf M."/>
            <person name="Daum C."/>
            <person name="Ng V."/>
            <person name="Clum A."/>
            <person name="Steindorff A."/>
            <person name="Ohm R."/>
            <person name="Martin F."/>
            <person name="Silar P."/>
            <person name="Natvig D."/>
            <person name="Lalanne C."/>
            <person name="Gautier V."/>
            <person name="Ament-Velasquez S.L."/>
            <person name="Kruys A."/>
            <person name="Hutchinson M.I."/>
            <person name="Powell A.J."/>
            <person name="Barry K."/>
            <person name="Miller A.N."/>
            <person name="Grigoriev I.V."/>
            <person name="Debuchy R."/>
            <person name="Gladieux P."/>
            <person name="Thoren M.H."/>
            <person name="Johannesson H."/>
        </authorList>
    </citation>
    <scope>NUCLEOTIDE SEQUENCE</scope>
    <source>
        <strain evidence="2">CBS 540.89</strain>
    </source>
</reference>
<evidence type="ECO:0000313" key="3">
    <source>
        <dbReference type="Proteomes" id="UP001172159"/>
    </source>
</evidence>
<protein>
    <recommendedName>
        <fullName evidence="1">F-box domain-containing protein</fullName>
    </recommendedName>
</protein>
<evidence type="ECO:0000313" key="2">
    <source>
        <dbReference type="EMBL" id="KAK0708844.1"/>
    </source>
</evidence>
<feature type="domain" description="F-box" evidence="1">
    <location>
        <begin position="76"/>
        <end position="122"/>
    </location>
</feature>
<sequence length="368" mass="42627">MEPLPNPFPSIWRSAKPFDIDRVDADTKKDILKVATYPYTEFDSATITFNDGLKAAFSTCMLWSPQQPDSAAYASIGHLERMPNEVVSNILCNLDIKSLWNFKHVNRRAWEYVLSLPEYRLIVMKAPEILMALFGLKTPGRFTLVDVMNALQPQRSVRCENSKERDGRFCDKMGAFVFIPTLQRCCLRCLETSPDFLVYVHKDTHRWRPWRFTPQWNIQTIPGKYGRAVHGKNRRLQANYRARQWLVHYDSYSGEHHDCNMSQNRQKEEYRYMSAIRLGLLDPRSSLSPADAKLSPGVCCAGCRDIPLSPLPTSWTPGDILDFKNRVYSEFDTLEQPYLDHFKWCRNAQRLWNKSQTNEAQGITPACT</sequence>
<dbReference type="InterPro" id="IPR001810">
    <property type="entry name" value="F-box_dom"/>
</dbReference>
<keyword evidence="3" id="KW-1185">Reference proteome</keyword>
<name>A0AA40DM70_9PEZI</name>
<dbReference type="Proteomes" id="UP001172159">
    <property type="component" value="Unassembled WGS sequence"/>
</dbReference>
<comment type="caution">
    <text evidence="2">The sequence shown here is derived from an EMBL/GenBank/DDBJ whole genome shotgun (WGS) entry which is preliminary data.</text>
</comment>
<dbReference type="InterPro" id="IPR036047">
    <property type="entry name" value="F-box-like_dom_sf"/>
</dbReference>
<dbReference type="Pfam" id="PF00646">
    <property type="entry name" value="F-box"/>
    <property type="match status" value="1"/>
</dbReference>